<protein>
    <submittedName>
        <fullName evidence="4">Cobalt-precorrin-6A reductase</fullName>
        <ecNumber evidence="4">1.3.1.106</ecNumber>
    </submittedName>
</protein>
<evidence type="ECO:0000256" key="3">
    <source>
        <dbReference type="ARBA" id="ARBA00023002"/>
    </source>
</evidence>
<keyword evidence="2" id="KW-0169">Cobalamin biosynthesis</keyword>
<keyword evidence="3 4" id="KW-0560">Oxidoreductase</keyword>
<dbReference type="PROSITE" id="PS51014">
    <property type="entry name" value="COBK_CBIJ"/>
    <property type="match status" value="1"/>
</dbReference>
<reference evidence="4 5" key="1">
    <citation type="submission" date="2024-10" db="EMBL/GenBank/DDBJ databases">
        <title>The Natural Products Discovery Center: Release of the First 8490 Sequenced Strains for Exploring Actinobacteria Biosynthetic Diversity.</title>
        <authorList>
            <person name="Kalkreuter E."/>
            <person name="Kautsar S.A."/>
            <person name="Yang D."/>
            <person name="Bader C.D."/>
            <person name="Teijaro C.N."/>
            <person name="Fluegel L."/>
            <person name="Davis C.M."/>
            <person name="Simpson J.R."/>
            <person name="Lauterbach L."/>
            <person name="Steele A.D."/>
            <person name="Gui C."/>
            <person name="Meng S."/>
            <person name="Li G."/>
            <person name="Viehrig K."/>
            <person name="Ye F."/>
            <person name="Su P."/>
            <person name="Kiefer A.F."/>
            <person name="Nichols A."/>
            <person name="Cepeda A.J."/>
            <person name="Yan W."/>
            <person name="Fan B."/>
            <person name="Jiang Y."/>
            <person name="Adhikari A."/>
            <person name="Zheng C.-J."/>
            <person name="Schuster L."/>
            <person name="Cowan T.M."/>
            <person name="Smanski M.J."/>
            <person name="Chevrette M.G."/>
            <person name="De Carvalho L.P.S."/>
            <person name="Shen B."/>
        </authorList>
    </citation>
    <scope>NUCLEOTIDE SEQUENCE [LARGE SCALE GENOMIC DNA]</scope>
    <source>
        <strain evidence="4 5">NPDC019377</strain>
    </source>
</reference>
<dbReference type="EMBL" id="JBIRYL010000001">
    <property type="protein sequence ID" value="MFI2230560.1"/>
    <property type="molecule type" value="Genomic_DNA"/>
</dbReference>
<evidence type="ECO:0000313" key="5">
    <source>
        <dbReference type="Proteomes" id="UP001611494"/>
    </source>
</evidence>
<dbReference type="PANTHER" id="PTHR36925">
    <property type="entry name" value="COBALT-PRECORRIN-6A REDUCTASE"/>
    <property type="match status" value="1"/>
</dbReference>
<organism evidence="4 5">
    <name type="scientific">Nocardia testacea</name>
    <dbReference type="NCBI Taxonomy" id="248551"/>
    <lineage>
        <taxon>Bacteria</taxon>
        <taxon>Bacillati</taxon>
        <taxon>Actinomycetota</taxon>
        <taxon>Actinomycetes</taxon>
        <taxon>Mycobacteriales</taxon>
        <taxon>Nocardiaceae</taxon>
        <taxon>Nocardia</taxon>
    </lineage>
</organism>
<evidence type="ECO:0000256" key="1">
    <source>
        <dbReference type="ARBA" id="ARBA00004953"/>
    </source>
</evidence>
<proteinExistence type="predicted"/>
<dbReference type="EC" id="1.3.1.106" evidence="4"/>
<gene>
    <name evidence="4" type="ORF">ACH49Z_11990</name>
</gene>
<sequence length="254" mass="26753">MRILLLGGTGEARELARLLTGEREHEIVSSLAGRVSEPIRPAGEVRIGGFGGVDGLRAWLVDHRIELVVDATHPFAEVITANAAQATARLGLPMIRLSRPGWTAVPGDRWYRVPDLATAADTAAASGNRILLTIGRQGVAAFAGHTGPWYLIRAIDPPTGALPPRHEILLARGPFTVAEESELLARHRIDVVVTKDSGGTATAAKLTAARAAGLPVVVVDRPPVPPGVTVVATVEDARAVLSGWRDQESGGRPT</sequence>
<dbReference type="InterPro" id="IPR003723">
    <property type="entry name" value="Precorrin-6x_reduct"/>
</dbReference>
<dbReference type="NCBIfam" id="NF005968">
    <property type="entry name" value="PRK08057.1-2"/>
    <property type="match status" value="1"/>
</dbReference>
<evidence type="ECO:0000256" key="2">
    <source>
        <dbReference type="ARBA" id="ARBA00022573"/>
    </source>
</evidence>
<dbReference type="RefSeq" id="WP_397062141.1">
    <property type="nucleotide sequence ID" value="NZ_JBIRYL010000001.1"/>
</dbReference>
<dbReference type="Proteomes" id="UP001611494">
    <property type="component" value="Unassembled WGS sequence"/>
</dbReference>
<comment type="pathway">
    <text evidence="1">Cofactor biosynthesis; adenosylcobalamin biosynthesis.</text>
</comment>
<dbReference type="PANTHER" id="PTHR36925:SF1">
    <property type="entry name" value="COBALT-PRECORRIN-6A REDUCTASE"/>
    <property type="match status" value="1"/>
</dbReference>
<name>A0ABW7VY08_9NOCA</name>
<comment type="caution">
    <text evidence="4">The sequence shown here is derived from an EMBL/GenBank/DDBJ whole genome shotgun (WGS) entry which is preliminary data.</text>
</comment>
<keyword evidence="5" id="KW-1185">Reference proteome</keyword>
<dbReference type="Pfam" id="PF02571">
    <property type="entry name" value="CbiJ"/>
    <property type="match status" value="1"/>
</dbReference>
<evidence type="ECO:0000313" key="4">
    <source>
        <dbReference type="EMBL" id="MFI2230560.1"/>
    </source>
</evidence>
<accession>A0ABW7VY08</accession>
<dbReference type="NCBIfam" id="TIGR00715">
    <property type="entry name" value="precor6x_red"/>
    <property type="match status" value="1"/>
</dbReference>
<dbReference type="GO" id="GO:0016491">
    <property type="term" value="F:oxidoreductase activity"/>
    <property type="evidence" value="ECO:0007669"/>
    <property type="project" value="UniProtKB-KW"/>
</dbReference>